<dbReference type="PRINTS" id="PR00942">
    <property type="entry name" value="CUATPASEI"/>
</dbReference>
<dbReference type="CDD" id="cd00371">
    <property type="entry name" value="HMA"/>
    <property type="match status" value="1"/>
</dbReference>
<dbReference type="RefSeq" id="WP_179238427.1">
    <property type="nucleotide sequence ID" value="NZ_JACBNQ010000012.1"/>
</dbReference>
<dbReference type="EMBL" id="JACBNQ010000012">
    <property type="protein sequence ID" value="NYB74722.1"/>
    <property type="molecule type" value="Genomic_DNA"/>
</dbReference>
<dbReference type="SUPFAM" id="SSF55008">
    <property type="entry name" value="HMA, heavy metal-associated domain"/>
    <property type="match status" value="1"/>
</dbReference>
<evidence type="ECO:0000259" key="3">
    <source>
        <dbReference type="PROSITE" id="PS50846"/>
    </source>
</evidence>
<evidence type="ECO:0000313" key="4">
    <source>
        <dbReference type="EMBL" id="NYB74722.1"/>
    </source>
</evidence>
<evidence type="ECO:0000256" key="2">
    <source>
        <dbReference type="ARBA" id="ARBA00022723"/>
    </source>
</evidence>
<protein>
    <recommendedName>
        <fullName evidence="1">Copper chaperone CopZ</fullName>
    </recommendedName>
</protein>
<reference evidence="4" key="1">
    <citation type="submission" date="2020-07" db="EMBL/GenBank/DDBJ databases">
        <title>Genomic analysis of a strain of Sedimentibacter Hydroxybenzoicus DSM7310.</title>
        <authorList>
            <person name="Ma S."/>
        </authorList>
    </citation>
    <scope>NUCLEOTIDE SEQUENCE</scope>
    <source>
        <strain evidence="4">DSM 7310</strain>
    </source>
</reference>
<dbReference type="GO" id="GO:0046872">
    <property type="term" value="F:metal ion binding"/>
    <property type="evidence" value="ECO:0007669"/>
    <property type="project" value="UniProtKB-KW"/>
</dbReference>
<dbReference type="FunFam" id="3.30.70.100:FF:000001">
    <property type="entry name" value="ATPase copper transporting beta"/>
    <property type="match status" value="1"/>
</dbReference>
<organism evidence="4 5">
    <name type="scientific">Sedimentibacter hydroxybenzoicus DSM 7310</name>
    <dbReference type="NCBI Taxonomy" id="1123245"/>
    <lineage>
        <taxon>Bacteria</taxon>
        <taxon>Bacillati</taxon>
        <taxon>Bacillota</taxon>
        <taxon>Tissierellia</taxon>
        <taxon>Sedimentibacter</taxon>
    </lineage>
</organism>
<evidence type="ECO:0000256" key="1">
    <source>
        <dbReference type="ARBA" id="ARBA00015313"/>
    </source>
</evidence>
<keyword evidence="2" id="KW-0479">Metal-binding</keyword>
<dbReference type="AlphaFoldDB" id="A0A974GWP5"/>
<dbReference type="InterPro" id="IPR017969">
    <property type="entry name" value="Heavy-metal-associated_CS"/>
</dbReference>
<name>A0A974GWP5_SEDHY</name>
<dbReference type="InterPro" id="IPR006121">
    <property type="entry name" value="HMA_dom"/>
</dbReference>
<sequence length="71" mass="7958">MKKLTLQLEELGCPSCVKKIETALKKQNGVTEVSVLFNSSKAKIEYDEEKIDPDNISKVVTNLGYEVLNSR</sequence>
<keyword evidence="5" id="KW-1185">Reference proteome</keyword>
<dbReference type="Pfam" id="PF00403">
    <property type="entry name" value="HMA"/>
    <property type="match status" value="1"/>
</dbReference>
<comment type="caution">
    <text evidence="4">The sequence shown here is derived from an EMBL/GenBank/DDBJ whole genome shotgun (WGS) entry which is preliminary data.</text>
</comment>
<gene>
    <name evidence="4" type="ORF">HZF24_11300</name>
</gene>
<dbReference type="Proteomes" id="UP000611629">
    <property type="component" value="Unassembled WGS sequence"/>
</dbReference>
<feature type="domain" description="HMA" evidence="3">
    <location>
        <begin position="2"/>
        <end position="68"/>
    </location>
</feature>
<dbReference type="InterPro" id="IPR036163">
    <property type="entry name" value="HMA_dom_sf"/>
</dbReference>
<evidence type="ECO:0000313" key="5">
    <source>
        <dbReference type="Proteomes" id="UP000611629"/>
    </source>
</evidence>
<dbReference type="Gene3D" id="3.30.70.100">
    <property type="match status" value="1"/>
</dbReference>
<accession>A0A974GWP5</accession>
<dbReference type="PROSITE" id="PS50846">
    <property type="entry name" value="HMA_2"/>
    <property type="match status" value="1"/>
</dbReference>
<dbReference type="PANTHER" id="PTHR46594:SF4">
    <property type="entry name" value="P-TYPE CATION-TRANSPORTING ATPASE"/>
    <property type="match status" value="1"/>
</dbReference>
<proteinExistence type="predicted"/>
<dbReference type="PANTHER" id="PTHR46594">
    <property type="entry name" value="P-TYPE CATION-TRANSPORTING ATPASE"/>
    <property type="match status" value="1"/>
</dbReference>
<dbReference type="PROSITE" id="PS01047">
    <property type="entry name" value="HMA_1"/>
    <property type="match status" value="1"/>
</dbReference>